<dbReference type="Pfam" id="PF00005">
    <property type="entry name" value="ABC_tran"/>
    <property type="match status" value="1"/>
</dbReference>
<protein>
    <submittedName>
        <fullName evidence="14">Uncharacterized protein</fullName>
    </submittedName>
</protein>
<keyword evidence="9 11" id="KW-0472">Membrane</keyword>
<organism evidence="14 15">
    <name type="scientific">Monosiga brevicollis</name>
    <name type="common">Choanoflagellate</name>
    <dbReference type="NCBI Taxonomy" id="81824"/>
    <lineage>
        <taxon>Eukaryota</taxon>
        <taxon>Choanoflagellata</taxon>
        <taxon>Craspedida</taxon>
        <taxon>Salpingoecidae</taxon>
        <taxon>Monosiga</taxon>
    </lineage>
</organism>
<dbReference type="PROSITE" id="PS00211">
    <property type="entry name" value="ABC_TRANSPORTER_1"/>
    <property type="match status" value="1"/>
</dbReference>
<dbReference type="OMA" id="YDVNYGK"/>
<dbReference type="InterPro" id="IPR011527">
    <property type="entry name" value="ABC1_TM_dom"/>
</dbReference>
<evidence type="ECO:0000259" key="13">
    <source>
        <dbReference type="PROSITE" id="PS50929"/>
    </source>
</evidence>
<feature type="transmembrane region" description="Helical" evidence="11">
    <location>
        <begin position="181"/>
        <end position="202"/>
    </location>
</feature>
<keyword evidence="6" id="KW-0067">ATP-binding</keyword>
<dbReference type="InterPro" id="IPR003439">
    <property type="entry name" value="ABC_transporter-like_ATP-bd"/>
</dbReference>
<dbReference type="GO" id="GO:0055085">
    <property type="term" value="P:transmembrane transport"/>
    <property type="evidence" value="ECO:0000318"/>
    <property type="project" value="GO_Central"/>
</dbReference>
<dbReference type="SUPFAM" id="SSF52540">
    <property type="entry name" value="P-loop containing nucleoside triphosphate hydrolases"/>
    <property type="match status" value="1"/>
</dbReference>
<dbReference type="FunFam" id="3.40.50.300:FF:000140">
    <property type="entry name" value="Lipid A export ATP-binding/permease protein MsbA"/>
    <property type="match status" value="1"/>
</dbReference>
<evidence type="ECO:0000256" key="9">
    <source>
        <dbReference type="ARBA" id="ARBA00023136"/>
    </source>
</evidence>
<dbReference type="Gene3D" id="3.40.50.300">
    <property type="entry name" value="P-loop containing nucleotide triphosphate hydrolases"/>
    <property type="match status" value="1"/>
</dbReference>
<evidence type="ECO:0000256" key="2">
    <source>
        <dbReference type="ARBA" id="ARBA00006493"/>
    </source>
</evidence>
<dbReference type="InParanoid" id="A9V5M1"/>
<dbReference type="Pfam" id="PF00664">
    <property type="entry name" value="ABC_membrane"/>
    <property type="match status" value="1"/>
</dbReference>
<dbReference type="EMBL" id="CH991561">
    <property type="protein sequence ID" value="EDQ87064.1"/>
    <property type="molecule type" value="Genomic_DNA"/>
</dbReference>
<keyword evidence="4 11" id="KW-0812">Transmembrane</keyword>
<dbReference type="GeneID" id="5893357"/>
<feature type="region of interest" description="Disordered" evidence="10">
    <location>
        <begin position="15"/>
        <end position="48"/>
    </location>
</feature>
<dbReference type="STRING" id="81824.A9V5M1"/>
<dbReference type="GO" id="GO:0042626">
    <property type="term" value="F:ATPase-coupled transmembrane transporter activity"/>
    <property type="evidence" value="ECO:0000318"/>
    <property type="project" value="GO_Central"/>
</dbReference>
<feature type="domain" description="ABC transporter" evidence="12">
    <location>
        <begin position="244"/>
        <end position="485"/>
    </location>
</feature>
<dbReference type="SMART" id="SM00382">
    <property type="entry name" value="AAA"/>
    <property type="match status" value="1"/>
</dbReference>
<reference evidence="14 15" key="1">
    <citation type="journal article" date="2008" name="Nature">
        <title>The genome of the choanoflagellate Monosiga brevicollis and the origin of metazoans.</title>
        <authorList>
            <consortium name="JGI Sequencing"/>
            <person name="King N."/>
            <person name="Westbrook M.J."/>
            <person name="Young S.L."/>
            <person name="Kuo A."/>
            <person name="Abedin M."/>
            <person name="Chapman J."/>
            <person name="Fairclough S."/>
            <person name="Hellsten U."/>
            <person name="Isogai Y."/>
            <person name="Letunic I."/>
            <person name="Marr M."/>
            <person name="Pincus D."/>
            <person name="Putnam N."/>
            <person name="Rokas A."/>
            <person name="Wright K.J."/>
            <person name="Zuzow R."/>
            <person name="Dirks W."/>
            <person name="Good M."/>
            <person name="Goodstein D."/>
            <person name="Lemons D."/>
            <person name="Li W."/>
            <person name="Lyons J.B."/>
            <person name="Morris A."/>
            <person name="Nichols S."/>
            <person name="Richter D.J."/>
            <person name="Salamov A."/>
            <person name="Bork P."/>
            <person name="Lim W.A."/>
            <person name="Manning G."/>
            <person name="Miller W.T."/>
            <person name="McGinnis W."/>
            <person name="Shapiro H."/>
            <person name="Tjian R."/>
            <person name="Grigoriev I.V."/>
            <person name="Rokhsar D."/>
        </authorList>
    </citation>
    <scope>NUCLEOTIDE SEQUENCE [LARGE SCALE GENOMIC DNA]</scope>
    <source>
        <strain evidence="15">MX1 / ATCC 50154</strain>
    </source>
</reference>
<sequence length="487" mass="52971">MAEASTTVVDVDDWLSSAGSHHPTTSTSQPNEAKQIDAQDADADAPTAPPQAVPYLTLFRYTTFGERCLLVLAAVMALAQGAGWPLWAVWFGEALGEFDPDDLASVVDNVIDHVRLIAAMGRAHHMFQEYEKTLEGPQQQQRVKAIKTALVVFFSFFTQFAAFALAFYYGSIVVDREQCSFTEMFTSLMGVLFCGIQAGFYLGMLPNLAESQAAARSVYKLLHGFFFKEATATPKLPLPLQGEIVLRNVSFAYPARPDARVLDNVSLTIPKGKTVALVGASGSGKSTIVALVQGMYPISQGQILLDGTDLATLDVDVVRSQMAVVAQEPRLFHDTLRNNVAYGGGVGPRPDDSAIEKACDMARVNEFVGALPEGLDADVGEFGDRLSGGQRQRVAIARSLVRGDQIKVLLFDEATSALDVHNEKLVQEAINNASRDRTTIIVAHRLSTIQDADVIVVMEHGRIVEQGSHQDLLQRRGAYYALYSQTK</sequence>
<feature type="compositionally biased region" description="Polar residues" evidence="10">
    <location>
        <begin position="17"/>
        <end position="32"/>
    </location>
</feature>
<evidence type="ECO:0000256" key="8">
    <source>
        <dbReference type="ARBA" id="ARBA00022989"/>
    </source>
</evidence>
<dbReference type="InterPro" id="IPR036640">
    <property type="entry name" value="ABC1_TM_sf"/>
</dbReference>
<proteinExistence type="inferred from homology"/>
<accession>A9V5M1</accession>
<gene>
    <name evidence="14" type="ORF">MONBRDRAFT_38091</name>
</gene>
<comment type="similarity">
    <text evidence="2">Belongs to the ABC transporter superfamily. ABCB family. MHC peptide exporter (TC 3.A.1.209) subfamily.</text>
</comment>
<keyword evidence="8 11" id="KW-1133">Transmembrane helix</keyword>
<evidence type="ECO:0000313" key="15">
    <source>
        <dbReference type="Proteomes" id="UP000001357"/>
    </source>
</evidence>
<keyword evidence="5" id="KW-0547">Nucleotide-binding</keyword>
<dbReference type="PANTHER" id="PTHR24221">
    <property type="entry name" value="ATP-BINDING CASSETTE SUB-FAMILY B"/>
    <property type="match status" value="1"/>
</dbReference>
<dbReference type="GO" id="GO:0012505">
    <property type="term" value="C:endomembrane system"/>
    <property type="evidence" value="ECO:0007669"/>
    <property type="project" value="UniProtKB-SubCell"/>
</dbReference>
<feature type="transmembrane region" description="Helical" evidence="11">
    <location>
        <begin position="149"/>
        <end position="169"/>
    </location>
</feature>
<dbReference type="SUPFAM" id="SSF90123">
    <property type="entry name" value="ABC transporter transmembrane region"/>
    <property type="match status" value="1"/>
</dbReference>
<keyword evidence="3" id="KW-0813">Transport</keyword>
<dbReference type="PROSITE" id="PS50929">
    <property type="entry name" value="ABC_TM1F"/>
    <property type="match status" value="1"/>
</dbReference>
<evidence type="ECO:0000259" key="12">
    <source>
        <dbReference type="PROSITE" id="PS50893"/>
    </source>
</evidence>
<keyword evidence="7" id="KW-1278">Translocase</keyword>
<evidence type="ECO:0000256" key="6">
    <source>
        <dbReference type="ARBA" id="ARBA00022840"/>
    </source>
</evidence>
<evidence type="ECO:0000256" key="11">
    <source>
        <dbReference type="SAM" id="Phobius"/>
    </source>
</evidence>
<evidence type="ECO:0000256" key="4">
    <source>
        <dbReference type="ARBA" id="ARBA00022692"/>
    </source>
</evidence>
<evidence type="ECO:0000313" key="14">
    <source>
        <dbReference type="EMBL" id="EDQ87064.1"/>
    </source>
</evidence>
<dbReference type="eggNOG" id="KOG0055">
    <property type="taxonomic scope" value="Eukaryota"/>
</dbReference>
<evidence type="ECO:0000256" key="3">
    <source>
        <dbReference type="ARBA" id="ARBA00022448"/>
    </source>
</evidence>
<dbReference type="GO" id="GO:0005524">
    <property type="term" value="F:ATP binding"/>
    <property type="evidence" value="ECO:0007669"/>
    <property type="project" value="UniProtKB-KW"/>
</dbReference>
<comment type="subcellular location">
    <subcellularLocation>
        <location evidence="1">Endomembrane system</location>
        <topology evidence="1">Multi-pass membrane protein</topology>
    </subcellularLocation>
</comment>
<dbReference type="GO" id="GO:0016887">
    <property type="term" value="F:ATP hydrolysis activity"/>
    <property type="evidence" value="ECO:0007669"/>
    <property type="project" value="InterPro"/>
</dbReference>
<dbReference type="GO" id="GO:0016020">
    <property type="term" value="C:membrane"/>
    <property type="evidence" value="ECO:0000318"/>
    <property type="project" value="GO_Central"/>
</dbReference>
<dbReference type="InterPro" id="IPR027417">
    <property type="entry name" value="P-loop_NTPase"/>
</dbReference>
<feature type="transmembrane region" description="Helical" evidence="11">
    <location>
        <begin position="68"/>
        <end position="90"/>
    </location>
</feature>
<name>A9V5M1_MONBE</name>
<dbReference type="GO" id="GO:0140359">
    <property type="term" value="F:ABC-type transporter activity"/>
    <property type="evidence" value="ECO:0007669"/>
    <property type="project" value="InterPro"/>
</dbReference>
<evidence type="ECO:0000256" key="5">
    <source>
        <dbReference type="ARBA" id="ARBA00022741"/>
    </source>
</evidence>
<dbReference type="PANTHER" id="PTHR24221:SF503">
    <property type="entry name" value="MITOCHONDRIAL POTASSIUM CHANNEL ATP-BINDING SUBUNIT"/>
    <property type="match status" value="1"/>
</dbReference>
<dbReference type="InterPro" id="IPR003593">
    <property type="entry name" value="AAA+_ATPase"/>
</dbReference>
<dbReference type="Gene3D" id="1.20.1560.10">
    <property type="entry name" value="ABC transporter type 1, transmembrane domain"/>
    <property type="match status" value="1"/>
</dbReference>
<dbReference type="AlphaFoldDB" id="A9V5M1"/>
<dbReference type="PROSITE" id="PS50893">
    <property type="entry name" value="ABC_TRANSPORTER_2"/>
    <property type="match status" value="1"/>
</dbReference>
<keyword evidence="15" id="KW-1185">Reference proteome</keyword>
<dbReference type="RefSeq" id="XP_001748007.1">
    <property type="nucleotide sequence ID" value="XM_001747955.1"/>
</dbReference>
<evidence type="ECO:0000256" key="1">
    <source>
        <dbReference type="ARBA" id="ARBA00004127"/>
    </source>
</evidence>
<dbReference type="InterPro" id="IPR017871">
    <property type="entry name" value="ABC_transporter-like_CS"/>
</dbReference>
<feature type="domain" description="ABC transmembrane type-1" evidence="13">
    <location>
        <begin position="101"/>
        <end position="214"/>
    </location>
</feature>
<evidence type="ECO:0000256" key="7">
    <source>
        <dbReference type="ARBA" id="ARBA00022967"/>
    </source>
</evidence>
<dbReference type="KEGG" id="mbr:MONBRDRAFT_38091"/>
<dbReference type="Proteomes" id="UP000001357">
    <property type="component" value="Unassembled WGS sequence"/>
</dbReference>
<dbReference type="InterPro" id="IPR039421">
    <property type="entry name" value="Type_1_exporter"/>
</dbReference>
<evidence type="ECO:0000256" key="10">
    <source>
        <dbReference type="SAM" id="MobiDB-lite"/>
    </source>
</evidence>